<accession>A0A7W7CDY4</accession>
<comment type="caution">
    <text evidence="1">The sequence shown here is derived from an EMBL/GenBank/DDBJ whole genome shotgun (WGS) entry which is preliminary data.</text>
</comment>
<dbReference type="AlphaFoldDB" id="A0A7W7CDY4"/>
<dbReference type="EMBL" id="JACHMH010000001">
    <property type="protein sequence ID" value="MBB4679422.1"/>
    <property type="molecule type" value="Genomic_DNA"/>
</dbReference>
<sequence length="165" mass="17834">MTAVLNNGVTGASLVSDELFNRLVTRIVTREGLDRPEAEAVMADALAFLKACSVPHGRPLVPSAKVDIGWHTFILDTLEYERFCWNLAGRFLHHVPTDPSEGEDGGEDQAAALARTVAAIHSTGLTLHPELWERCAGDCEAKDCRAKDCSQCHAGCSDRPRHGAA</sequence>
<name>A0A7W7CDY4_9PSEU</name>
<gene>
    <name evidence="1" type="ORF">HNR67_005540</name>
</gene>
<organism evidence="1 2">
    <name type="scientific">Crossiella cryophila</name>
    <dbReference type="NCBI Taxonomy" id="43355"/>
    <lineage>
        <taxon>Bacteria</taxon>
        <taxon>Bacillati</taxon>
        <taxon>Actinomycetota</taxon>
        <taxon>Actinomycetes</taxon>
        <taxon>Pseudonocardiales</taxon>
        <taxon>Pseudonocardiaceae</taxon>
        <taxon>Crossiella</taxon>
    </lineage>
</organism>
<proteinExistence type="predicted"/>
<dbReference type="Proteomes" id="UP000533598">
    <property type="component" value="Unassembled WGS sequence"/>
</dbReference>
<protein>
    <submittedName>
        <fullName evidence="1">Uncharacterized protein</fullName>
    </submittedName>
</protein>
<reference evidence="1 2" key="1">
    <citation type="submission" date="2020-08" db="EMBL/GenBank/DDBJ databases">
        <title>Sequencing the genomes of 1000 actinobacteria strains.</title>
        <authorList>
            <person name="Klenk H.-P."/>
        </authorList>
    </citation>
    <scope>NUCLEOTIDE SEQUENCE [LARGE SCALE GENOMIC DNA]</scope>
    <source>
        <strain evidence="1 2">DSM 44230</strain>
    </source>
</reference>
<dbReference type="RefSeq" id="WP_185005175.1">
    <property type="nucleotide sequence ID" value="NZ_BAAAUI010000001.1"/>
</dbReference>
<evidence type="ECO:0000313" key="2">
    <source>
        <dbReference type="Proteomes" id="UP000533598"/>
    </source>
</evidence>
<keyword evidence="2" id="KW-1185">Reference proteome</keyword>
<evidence type="ECO:0000313" key="1">
    <source>
        <dbReference type="EMBL" id="MBB4679422.1"/>
    </source>
</evidence>